<evidence type="ECO:0000313" key="2">
    <source>
        <dbReference type="EMBL" id="CAF9917240.1"/>
    </source>
</evidence>
<gene>
    <name evidence="2" type="ORF">GOMPHAMPRED_001192</name>
</gene>
<evidence type="ECO:0000313" key="3">
    <source>
        <dbReference type="Proteomes" id="UP000664169"/>
    </source>
</evidence>
<protein>
    <submittedName>
        <fullName evidence="2">Uncharacterized protein</fullName>
    </submittedName>
</protein>
<dbReference type="Proteomes" id="UP000664169">
    <property type="component" value="Unassembled WGS sequence"/>
</dbReference>
<comment type="caution">
    <text evidence="2">The sequence shown here is derived from an EMBL/GenBank/DDBJ whole genome shotgun (WGS) entry which is preliminary data.</text>
</comment>
<accession>A0A8H3IIW6</accession>
<proteinExistence type="predicted"/>
<evidence type="ECO:0000256" key="1">
    <source>
        <dbReference type="SAM" id="MobiDB-lite"/>
    </source>
</evidence>
<feature type="region of interest" description="Disordered" evidence="1">
    <location>
        <begin position="1"/>
        <end position="20"/>
    </location>
</feature>
<sequence length="149" mass="16136">MAKGKVTAKSGPNGPASVFTRESRVLLEVTQYKDVPKGKTATYENSHPQKSVVGGWPLAGGQVSTETTAKRVKVKMNPGAGLGVIDRLNKDGSWSQEVLSNKGQLTRWYKNEDDSQVTVKASLTGGTRSGALKSTGKQYDQPNKRRNWS</sequence>
<dbReference type="AlphaFoldDB" id="A0A8H3IIW6"/>
<feature type="region of interest" description="Disordered" evidence="1">
    <location>
        <begin position="121"/>
        <end position="149"/>
    </location>
</feature>
<name>A0A8H3IIW6_9LECA</name>
<feature type="region of interest" description="Disordered" evidence="1">
    <location>
        <begin position="38"/>
        <end position="60"/>
    </location>
</feature>
<dbReference type="EMBL" id="CAJPDQ010000012">
    <property type="protein sequence ID" value="CAF9917240.1"/>
    <property type="molecule type" value="Genomic_DNA"/>
</dbReference>
<keyword evidence="3" id="KW-1185">Reference proteome</keyword>
<organism evidence="2 3">
    <name type="scientific">Gomphillus americanus</name>
    <dbReference type="NCBI Taxonomy" id="1940652"/>
    <lineage>
        <taxon>Eukaryota</taxon>
        <taxon>Fungi</taxon>
        <taxon>Dikarya</taxon>
        <taxon>Ascomycota</taxon>
        <taxon>Pezizomycotina</taxon>
        <taxon>Lecanoromycetes</taxon>
        <taxon>OSLEUM clade</taxon>
        <taxon>Ostropomycetidae</taxon>
        <taxon>Ostropales</taxon>
        <taxon>Graphidaceae</taxon>
        <taxon>Gomphilloideae</taxon>
        <taxon>Gomphillus</taxon>
    </lineage>
</organism>
<reference evidence="2" key="1">
    <citation type="submission" date="2021-03" db="EMBL/GenBank/DDBJ databases">
        <authorList>
            <person name="Tagirdzhanova G."/>
        </authorList>
    </citation>
    <scope>NUCLEOTIDE SEQUENCE</scope>
</reference>